<dbReference type="InterPro" id="IPR029058">
    <property type="entry name" value="AB_hydrolase_fold"/>
</dbReference>
<keyword evidence="2" id="KW-0378">Hydrolase</keyword>
<reference evidence="2 3" key="1">
    <citation type="submission" date="2019-04" db="EMBL/GenBank/DDBJ databases">
        <authorList>
            <person name="Li J."/>
        </authorList>
    </citation>
    <scope>NUCLEOTIDE SEQUENCE [LARGE SCALE GENOMIC DNA]</scope>
    <source>
        <strain evidence="2 3">KCTC 42687</strain>
    </source>
</reference>
<dbReference type="GO" id="GO:0016787">
    <property type="term" value="F:hydrolase activity"/>
    <property type="evidence" value="ECO:0007669"/>
    <property type="project" value="UniProtKB-KW"/>
</dbReference>
<keyword evidence="3" id="KW-1185">Reference proteome</keyword>
<dbReference type="EMBL" id="SUNI01000013">
    <property type="protein sequence ID" value="TJZ90926.1"/>
    <property type="molecule type" value="Genomic_DNA"/>
</dbReference>
<name>A0A4U0R816_9RHOB</name>
<dbReference type="Gene3D" id="3.40.50.1820">
    <property type="entry name" value="alpha/beta hydrolase"/>
    <property type="match status" value="1"/>
</dbReference>
<dbReference type="RefSeq" id="WP_136886638.1">
    <property type="nucleotide sequence ID" value="NZ_SUNI01000013.1"/>
</dbReference>
<dbReference type="InterPro" id="IPR000073">
    <property type="entry name" value="AB_hydrolase_1"/>
</dbReference>
<organism evidence="2 3">
    <name type="scientific">Paracoccus gahaiensis</name>
    <dbReference type="NCBI Taxonomy" id="1706839"/>
    <lineage>
        <taxon>Bacteria</taxon>
        <taxon>Pseudomonadati</taxon>
        <taxon>Pseudomonadota</taxon>
        <taxon>Alphaproteobacteria</taxon>
        <taxon>Rhodobacterales</taxon>
        <taxon>Paracoccaceae</taxon>
        <taxon>Paracoccus</taxon>
    </lineage>
</organism>
<proteinExistence type="predicted"/>
<feature type="domain" description="AB hydrolase-1" evidence="1">
    <location>
        <begin position="14"/>
        <end position="242"/>
    </location>
</feature>
<evidence type="ECO:0000313" key="3">
    <source>
        <dbReference type="Proteomes" id="UP000309747"/>
    </source>
</evidence>
<dbReference type="AlphaFoldDB" id="A0A4U0R816"/>
<dbReference type="SUPFAM" id="SSF53474">
    <property type="entry name" value="alpha/beta-Hydrolases"/>
    <property type="match status" value="1"/>
</dbReference>
<protein>
    <submittedName>
        <fullName evidence="2">Alpha/beta fold hydrolase</fullName>
    </submittedName>
</protein>
<dbReference type="OrthoDB" id="9808398at2"/>
<sequence length="265" mass="29000">MIDLHVQADPEGRPPLLLLHGFLSSRNHWQPNAALSRQFRCIRVELPGHGLSPAPDEAAAYHPDALVASLEAVRRDLGIDRWFMCGASFGAGLTLRYALTHPTRVIAQAFTNANAALRPDWTGEMLTAHEQRIDDVARHGRAALRRFPYHPAHARRFPPELRATLAADADACAVTGILHLMRQAMTRLSVMDRFAQMPVPTLLVNGLRERSFQPTRARAATALPALQVADLEGGHSINIEAPAAFDAALIRFFTSVDAHAPQTAG</sequence>
<comment type="caution">
    <text evidence="2">The sequence shown here is derived from an EMBL/GenBank/DDBJ whole genome shotgun (WGS) entry which is preliminary data.</text>
</comment>
<evidence type="ECO:0000259" key="1">
    <source>
        <dbReference type="Pfam" id="PF00561"/>
    </source>
</evidence>
<dbReference type="Proteomes" id="UP000309747">
    <property type="component" value="Unassembled WGS sequence"/>
</dbReference>
<evidence type="ECO:0000313" key="2">
    <source>
        <dbReference type="EMBL" id="TJZ90926.1"/>
    </source>
</evidence>
<dbReference type="Pfam" id="PF00561">
    <property type="entry name" value="Abhydrolase_1"/>
    <property type="match status" value="1"/>
</dbReference>
<dbReference type="PANTHER" id="PTHR43798">
    <property type="entry name" value="MONOACYLGLYCEROL LIPASE"/>
    <property type="match status" value="1"/>
</dbReference>
<dbReference type="InterPro" id="IPR050266">
    <property type="entry name" value="AB_hydrolase_sf"/>
</dbReference>
<gene>
    <name evidence="2" type="ORF">FA743_13545</name>
</gene>
<accession>A0A4U0R816</accession>